<protein>
    <recommendedName>
        <fullName evidence="9">Hexosyltransferase</fullName>
    </recommendedName>
</protein>
<gene>
    <name evidence="7" type="ORF">DSTB1V02_LOCUS7645</name>
</gene>
<comment type="subcellular location">
    <subcellularLocation>
        <location evidence="1">Membrane</location>
        <topology evidence="1">Single-pass type II membrane protein</topology>
    </subcellularLocation>
</comment>
<evidence type="ECO:0000313" key="8">
    <source>
        <dbReference type="Proteomes" id="UP000677054"/>
    </source>
</evidence>
<comment type="similarity">
    <text evidence="2">Belongs to the glycosyltransferase 31 family. Beta3-Gal-T subfamily.</text>
</comment>
<dbReference type="GO" id="GO:0016263">
    <property type="term" value="F:glycoprotein-N-acetylgalactosamine 3-beta-galactosyltransferase activity"/>
    <property type="evidence" value="ECO:0007669"/>
    <property type="project" value="TreeGrafter"/>
</dbReference>
<evidence type="ECO:0000256" key="3">
    <source>
        <dbReference type="ARBA" id="ARBA00022692"/>
    </source>
</evidence>
<dbReference type="PANTHER" id="PTHR23033:SF14">
    <property type="entry name" value="GLYCOPROTEIN-N-ACETYLGALACTOSAMINE 3-BETA-GALACTOSYLTRANSFERASE 1-RELATED"/>
    <property type="match status" value="1"/>
</dbReference>
<evidence type="ECO:0000256" key="2">
    <source>
        <dbReference type="ARBA" id="ARBA00006462"/>
    </source>
</evidence>
<dbReference type="OrthoDB" id="414175at2759"/>
<evidence type="ECO:0000256" key="1">
    <source>
        <dbReference type="ARBA" id="ARBA00004606"/>
    </source>
</evidence>
<dbReference type="Proteomes" id="UP000677054">
    <property type="component" value="Unassembled WGS sequence"/>
</dbReference>
<dbReference type="Gene3D" id="3.90.550.50">
    <property type="match status" value="1"/>
</dbReference>
<keyword evidence="6" id="KW-0472">Membrane</keyword>
<keyword evidence="4" id="KW-0735">Signal-anchor</keyword>
<evidence type="ECO:0008006" key="9">
    <source>
        <dbReference type="Google" id="ProtNLM"/>
    </source>
</evidence>
<dbReference type="EMBL" id="CAJPEV010001598">
    <property type="protein sequence ID" value="CAG0893439.1"/>
    <property type="molecule type" value="Genomic_DNA"/>
</dbReference>
<dbReference type="EMBL" id="LR901115">
    <property type="protein sequence ID" value="CAD7247820.1"/>
    <property type="molecule type" value="Genomic_DNA"/>
</dbReference>
<evidence type="ECO:0000313" key="7">
    <source>
        <dbReference type="EMBL" id="CAD7247820.1"/>
    </source>
</evidence>
<evidence type="ECO:0000256" key="6">
    <source>
        <dbReference type="ARBA" id="ARBA00023136"/>
    </source>
</evidence>
<keyword evidence="5" id="KW-1133">Transmembrane helix</keyword>
<proteinExistence type="inferred from homology"/>
<sequence>MTGWTKRKALFLGIFIGFLFFSIFKLSDVPLTTLSYLQKEEELETNQTKNQDEVLLREETLYPGPFHLQYSIIFTLHKSVPCTGEVNATLAEEISKKVRVLCWVMTQPENHRKKARHVKATWGKRCN</sequence>
<reference evidence="7" key="1">
    <citation type="submission" date="2020-11" db="EMBL/GenBank/DDBJ databases">
        <authorList>
            <person name="Tran Van P."/>
        </authorList>
    </citation>
    <scope>NUCLEOTIDE SEQUENCE</scope>
</reference>
<evidence type="ECO:0000256" key="5">
    <source>
        <dbReference type="ARBA" id="ARBA00022989"/>
    </source>
</evidence>
<name>A0A7R8XI30_9CRUS</name>
<dbReference type="InterPro" id="IPR026050">
    <property type="entry name" value="C1GALT1/C1GALT1_chp1"/>
</dbReference>
<dbReference type="GO" id="GO:0016020">
    <property type="term" value="C:membrane"/>
    <property type="evidence" value="ECO:0007669"/>
    <property type="project" value="UniProtKB-SubCell"/>
</dbReference>
<keyword evidence="3" id="KW-0812">Transmembrane</keyword>
<evidence type="ECO:0000256" key="4">
    <source>
        <dbReference type="ARBA" id="ARBA00022968"/>
    </source>
</evidence>
<organism evidence="7">
    <name type="scientific">Darwinula stevensoni</name>
    <dbReference type="NCBI Taxonomy" id="69355"/>
    <lineage>
        <taxon>Eukaryota</taxon>
        <taxon>Metazoa</taxon>
        <taxon>Ecdysozoa</taxon>
        <taxon>Arthropoda</taxon>
        <taxon>Crustacea</taxon>
        <taxon>Oligostraca</taxon>
        <taxon>Ostracoda</taxon>
        <taxon>Podocopa</taxon>
        <taxon>Podocopida</taxon>
        <taxon>Darwinulocopina</taxon>
        <taxon>Darwinuloidea</taxon>
        <taxon>Darwinulidae</taxon>
        <taxon>Darwinula</taxon>
    </lineage>
</organism>
<accession>A0A7R8XI30</accession>
<feature type="non-terminal residue" evidence="7">
    <location>
        <position position="127"/>
    </location>
</feature>
<dbReference type="AlphaFoldDB" id="A0A7R8XI30"/>
<dbReference type="PANTHER" id="PTHR23033">
    <property type="entry name" value="BETA1,3-GALACTOSYLTRANSFERASE"/>
    <property type="match status" value="1"/>
</dbReference>
<keyword evidence="8" id="KW-1185">Reference proteome</keyword>